<reference evidence="1" key="1">
    <citation type="submission" date="2022-11" db="UniProtKB">
        <authorList>
            <consortium name="EnsemblMetazoa"/>
        </authorList>
    </citation>
    <scope>IDENTIFICATION</scope>
</reference>
<dbReference type="Proteomes" id="UP000887568">
    <property type="component" value="Unplaced"/>
</dbReference>
<dbReference type="InterPro" id="IPR019375">
    <property type="entry name" value="Ribosomal_bS1m"/>
</dbReference>
<accession>A0A913ZL32</accession>
<protein>
    <recommendedName>
        <fullName evidence="3">Mitochondrial ribosomal protein S28</fullName>
    </recommendedName>
</protein>
<dbReference type="Pfam" id="PF10246">
    <property type="entry name" value="MRP-S35"/>
    <property type="match status" value="1"/>
</dbReference>
<dbReference type="PANTHER" id="PTHR13447">
    <property type="entry name" value="MITOCHONDRIAL 28S RIBOSOMAL PROTEIN S28"/>
    <property type="match status" value="1"/>
</dbReference>
<dbReference type="RefSeq" id="XP_038051756.1">
    <property type="nucleotide sequence ID" value="XM_038195828.1"/>
</dbReference>
<organism evidence="1 2">
    <name type="scientific">Patiria miniata</name>
    <name type="common">Bat star</name>
    <name type="synonym">Asterina miniata</name>
    <dbReference type="NCBI Taxonomy" id="46514"/>
    <lineage>
        <taxon>Eukaryota</taxon>
        <taxon>Metazoa</taxon>
        <taxon>Echinodermata</taxon>
        <taxon>Eleutherozoa</taxon>
        <taxon>Asterozoa</taxon>
        <taxon>Asteroidea</taxon>
        <taxon>Valvatacea</taxon>
        <taxon>Valvatida</taxon>
        <taxon>Asterinidae</taxon>
        <taxon>Patiria</taxon>
    </lineage>
</organism>
<dbReference type="PANTHER" id="PTHR13447:SF2">
    <property type="entry name" value="SMALL RIBOSOMAL SUBUNIT PROTEIN BS1M"/>
    <property type="match status" value="1"/>
</dbReference>
<keyword evidence="2" id="KW-1185">Reference proteome</keyword>
<dbReference type="AlphaFoldDB" id="A0A913ZL32"/>
<dbReference type="EnsemblMetazoa" id="XM_038195828.1">
    <property type="protein sequence ID" value="XP_038051756.1"/>
    <property type="gene ID" value="LOC119724670"/>
</dbReference>
<dbReference type="GeneID" id="119724670"/>
<dbReference type="OMA" id="VYGKIFH"/>
<dbReference type="OrthoDB" id="6020229at2759"/>
<evidence type="ECO:0008006" key="3">
    <source>
        <dbReference type="Google" id="ProtNLM"/>
    </source>
</evidence>
<dbReference type="GO" id="GO:0005763">
    <property type="term" value="C:mitochondrial small ribosomal subunit"/>
    <property type="evidence" value="ECO:0007669"/>
    <property type="project" value="TreeGrafter"/>
</dbReference>
<evidence type="ECO:0000313" key="2">
    <source>
        <dbReference type="Proteomes" id="UP000887568"/>
    </source>
</evidence>
<evidence type="ECO:0000313" key="1">
    <source>
        <dbReference type="EnsemblMetazoa" id="XP_038051756.1"/>
    </source>
</evidence>
<proteinExistence type="predicted"/>
<sequence>MAAPMQLGVRFFRLARNLAKIRASRWQDTSRVTFCDTSGVKNGSETNDPDQNDETTELQAEEVRPKLTGFARAFVKHSTVQQPDLPEIDATSDTPKSFASLLRHSSHVHIGNAKGQIVIGKIFHIVDDDLYIDFGGKFHCVCKRPEQDPEKYHRGAKVRLRLRDIELTDHFIGAARDLSLLEADADLLGLAKPHAQSAS</sequence>
<name>A0A913ZL32_PATMI</name>